<dbReference type="GO" id="GO:0016763">
    <property type="term" value="F:pentosyltransferase activity"/>
    <property type="evidence" value="ECO:0007669"/>
    <property type="project" value="TreeGrafter"/>
</dbReference>
<evidence type="ECO:0000259" key="9">
    <source>
        <dbReference type="Pfam" id="PF13231"/>
    </source>
</evidence>
<feature type="transmembrane region" description="Helical" evidence="8">
    <location>
        <begin position="365"/>
        <end position="385"/>
    </location>
</feature>
<keyword evidence="6 8" id="KW-1133">Transmembrane helix</keyword>
<feature type="transmembrane region" description="Helical" evidence="8">
    <location>
        <begin position="247"/>
        <end position="275"/>
    </location>
</feature>
<protein>
    <submittedName>
        <fullName evidence="10">Glycosyltransferase family 39 protein</fullName>
    </submittedName>
</protein>
<evidence type="ECO:0000256" key="5">
    <source>
        <dbReference type="ARBA" id="ARBA00022692"/>
    </source>
</evidence>
<feature type="domain" description="Glycosyltransferase RgtA/B/C/D-like" evidence="9">
    <location>
        <begin position="62"/>
        <end position="225"/>
    </location>
</feature>
<reference evidence="10 11" key="1">
    <citation type="submission" date="2020-12" db="EMBL/GenBank/DDBJ databases">
        <title>FDA dAtabase for Regulatory Grade micrObial Sequences (FDA-ARGOS): Supporting development and validation of Infectious Disease Dx tests.</title>
        <authorList>
            <person name="Sproer C."/>
            <person name="Gronow S."/>
            <person name="Severitt S."/>
            <person name="Schroder I."/>
            <person name="Tallon L."/>
            <person name="Sadzewicz L."/>
            <person name="Zhao X."/>
            <person name="Boylan J."/>
            <person name="Ott S."/>
            <person name="Bowen H."/>
            <person name="Vavikolanu K."/>
            <person name="Mehta A."/>
            <person name="Aluvathingal J."/>
            <person name="Nadendla S."/>
            <person name="Lowell S."/>
            <person name="Myers T."/>
            <person name="Yan Y."/>
            <person name="Sichtig H."/>
        </authorList>
    </citation>
    <scope>NUCLEOTIDE SEQUENCE [LARGE SCALE GENOMIC DNA]</scope>
    <source>
        <strain evidence="10 11">FDAARGOS_909</strain>
    </source>
</reference>
<dbReference type="GO" id="GO:0005886">
    <property type="term" value="C:plasma membrane"/>
    <property type="evidence" value="ECO:0007669"/>
    <property type="project" value="UniProtKB-SubCell"/>
</dbReference>
<feature type="transmembrane region" description="Helical" evidence="8">
    <location>
        <begin position="209"/>
        <end position="227"/>
    </location>
</feature>
<dbReference type="PANTHER" id="PTHR33908">
    <property type="entry name" value="MANNOSYLTRANSFERASE YKCB-RELATED"/>
    <property type="match status" value="1"/>
</dbReference>
<feature type="transmembrane region" description="Helical" evidence="8">
    <location>
        <begin position="109"/>
        <end position="127"/>
    </location>
</feature>
<gene>
    <name evidence="10" type="ORF">I6G66_22885</name>
</gene>
<dbReference type="PANTHER" id="PTHR33908:SF9">
    <property type="entry name" value="BLL5595 PROTEIN"/>
    <property type="match status" value="1"/>
</dbReference>
<keyword evidence="4 10" id="KW-0808">Transferase</keyword>
<evidence type="ECO:0000256" key="7">
    <source>
        <dbReference type="ARBA" id="ARBA00023136"/>
    </source>
</evidence>
<sequence length="540" mass="59518">MKSSSSAAPAGTPSGAALLWMVTLACLLWALVSWLANGNLDGYHDMLENYAWAQPLQLGTHKHPPFFAWVVGLWFMVFPQNDGFYRLLSYANVGVGIWGVYVLGRRLGLARLAPLGAALLLWCFPYTTLAGKFNANSQLLSLWPWAAALLLASWQEKGARGVAFSVALGVVSAACMLSKYYSGVFLAGFLLPIFLVREGRQWLLTPRPYVALAAFGLALAPHVAWIAHHQWVTLGYAMDQGGGQVVWGYVLRFALAPIFYWLPAWLAVCLVYGFMQARQQGGGWLRWSARFLRRSWCWQGRGDTLFWLALMPWLATLGFGATGVVELSTPWAIPIGYAFVLLWLRNLDAEAPAVTQAALAALRRSWWPSMAVVLVIGLAVGWGNARKSGSDYYRPAADAAQAIVLSWNQRHPQQPLQWVGGDWAENAMLSFYAQPHLRTIPGLPDSEYARVLALPDWRQQPGLLLCPRGPVASEPGPTAKSRDCEQQAQAWLAKLGLPQEARVLTVQRSGWRFPRPGPYAYAVFDVLPRAGSQPADNAGL</sequence>
<evidence type="ECO:0000256" key="6">
    <source>
        <dbReference type="ARBA" id="ARBA00022989"/>
    </source>
</evidence>
<dbReference type="Pfam" id="PF13231">
    <property type="entry name" value="PMT_2"/>
    <property type="match status" value="1"/>
</dbReference>
<evidence type="ECO:0000256" key="4">
    <source>
        <dbReference type="ARBA" id="ARBA00022679"/>
    </source>
</evidence>
<accession>A0A7T2S189</accession>
<evidence type="ECO:0000313" key="10">
    <source>
        <dbReference type="EMBL" id="QPS07114.1"/>
    </source>
</evidence>
<organism evidence="10 11">
    <name type="scientific">Delftia acidovorans</name>
    <name type="common">Pseudomonas acidovorans</name>
    <name type="synonym">Comamonas acidovorans</name>
    <dbReference type="NCBI Taxonomy" id="80866"/>
    <lineage>
        <taxon>Bacteria</taxon>
        <taxon>Pseudomonadati</taxon>
        <taxon>Pseudomonadota</taxon>
        <taxon>Betaproteobacteria</taxon>
        <taxon>Burkholderiales</taxon>
        <taxon>Comamonadaceae</taxon>
        <taxon>Delftia</taxon>
    </lineage>
</organism>
<feature type="transmembrane region" description="Helical" evidence="8">
    <location>
        <begin position="12"/>
        <end position="36"/>
    </location>
</feature>
<dbReference type="Proteomes" id="UP000594778">
    <property type="component" value="Chromosome"/>
</dbReference>
<dbReference type="EMBL" id="CP065668">
    <property type="protein sequence ID" value="QPS07114.1"/>
    <property type="molecule type" value="Genomic_DNA"/>
</dbReference>
<keyword evidence="3" id="KW-0328">Glycosyltransferase</keyword>
<evidence type="ECO:0000256" key="2">
    <source>
        <dbReference type="ARBA" id="ARBA00022475"/>
    </source>
</evidence>
<evidence type="ECO:0000256" key="3">
    <source>
        <dbReference type="ARBA" id="ARBA00022676"/>
    </source>
</evidence>
<name>A0A7T2S189_DELAC</name>
<evidence type="ECO:0000256" key="8">
    <source>
        <dbReference type="SAM" id="Phobius"/>
    </source>
</evidence>
<keyword evidence="7 8" id="KW-0472">Membrane</keyword>
<keyword evidence="2" id="KW-1003">Cell membrane</keyword>
<dbReference type="InterPro" id="IPR050297">
    <property type="entry name" value="LipidA_mod_glycosyltrf_83"/>
</dbReference>
<dbReference type="PROSITE" id="PS51257">
    <property type="entry name" value="PROKAR_LIPOPROTEIN"/>
    <property type="match status" value="1"/>
</dbReference>
<keyword evidence="5 8" id="KW-0812">Transmembrane</keyword>
<dbReference type="GO" id="GO:0009103">
    <property type="term" value="P:lipopolysaccharide biosynthetic process"/>
    <property type="evidence" value="ECO:0007669"/>
    <property type="project" value="UniProtKB-ARBA"/>
</dbReference>
<proteinExistence type="predicted"/>
<dbReference type="AlphaFoldDB" id="A0A7T2S189"/>
<feature type="transmembrane region" description="Helical" evidence="8">
    <location>
        <begin position="83"/>
        <end position="102"/>
    </location>
</feature>
<dbReference type="RefSeq" id="WP_197954673.1">
    <property type="nucleotide sequence ID" value="NZ_CP065668.1"/>
</dbReference>
<comment type="subcellular location">
    <subcellularLocation>
        <location evidence="1">Cell membrane</location>
        <topology evidence="1">Multi-pass membrane protein</topology>
    </subcellularLocation>
</comment>
<feature type="transmembrane region" description="Helical" evidence="8">
    <location>
        <begin position="180"/>
        <end position="197"/>
    </location>
</feature>
<evidence type="ECO:0000313" key="11">
    <source>
        <dbReference type="Proteomes" id="UP000594778"/>
    </source>
</evidence>
<evidence type="ECO:0000256" key="1">
    <source>
        <dbReference type="ARBA" id="ARBA00004651"/>
    </source>
</evidence>
<dbReference type="InterPro" id="IPR038731">
    <property type="entry name" value="RgtA/B/C-like"/>
</dbReference>